<dbReference type="PANTHER" id="PTHR30363">
    <property type="entry name" value="HTH-TYPE TRANSCRIPTIONAL REGULATOR SRLR-RELATED"/>
    <property type="match status" value="1"/>
</dbReference>
<evidence type="ECO:0000259" key="4">
    <source>
        <dbReference type="PROSITE" id="PS51000"/>
    </source>
</evidence>
<keyword evidence="1" id="KW-0805">Transcription regulation</keyword>
<accession>A0A848B9S0</accession>
<dbReference type="InterPro" id="IPR014036">
    <property type="entry name" value="DeoR-like_C"/>
</dbReference>
<keyword evidence="2" id="KW-0238">DNA-binding</keyword>
<dbReference type="Pfam" id="PF00455">
    <property type="entry name" value="DeoRC"/>
    <property type="match status" value="1"/>
</dbReference>
<dbReference type="GO" id="GO:0003700">
    <property type="term" value="F:DNA-binding transcription factor activity"/>
    <property type="evidence" value="ECO:0007669"/>
    <property type="project" value="InterPro"/>
</dbReference>
<evidence type="ECO:0000256" key="1">
    <source>
        <dbReference type="ARBA" id="ARBA00023015"/>
    </source>
</evidence>
<protein>
    <submittedName>
        <fullName evidence="5">DeoR/GlpR transcriptional regulator</fullName>
    </submittedName>
</protein>
<comment type="caution">
    <text evidence="5">The sequence shown here is derived from an EMBL/GenBank/DDBJ whole genome shotgun (WGS) entry which is preliminary data.</text>
</comment>
<dbReference type="SMART" id="SM00420">
    <property type="entry name" value="HTH_DEOR"/>
    <property type="match status" value="1"/>
</dbReference>
<organism evidence="5 6">
    <name type="scientific">Selenomonas bovis</name>
    <dbReference type="NCBI Taxonomy" id="416586"/>
    <lineage>
        <taxon>Bacteria</taxon>
        <taxon>Bacillati</taxon>
        <taxon>Bacillota</taxon>
        <taxon>Negativicutes</taxon>
        <taxon>Selenomonadales</taxon>
        <taxon>Selenomonadaceae</taxon>
        <taxon>Selenomonas</taxon>
    </lineage>
</organism>
<evidence type="ECO:0000313" key="5">
    <source>
        <dbReference type="EMBL" id="NMD99182.1"/>
    </source>
</evidence>
<feature type="domain" description="HTH deoR-type" evidence="4">
    <location>
        <begin position="3"/>
        <end position="58"/>
    </location>
</feature>
<reference evidence="5 6" key="1">
    <citation type="submission" date="2020-04" db="EMBL/GenBank/DDBJ databases">
        <authorList>
            <person name="Hitch T.C.A."/>
            <person name="Wylensek D."/>
            <person name="Clavel T."/>
        </authorList>
    </citation>
    <scope>NUCLEOTIDE SEQUENCE [LARGE SCALE GENOMIC DNA]</scope>
    <source>
        <strain evidence="5 6">PG-130-P53-12</strain>
    </source>
</reference>
<dbReference type="GO" id="GO:0003677">
    <property type="term" value="F:DNA binding"/>
    <property type="evidence" value="ECO:0007669"/>
    <property type="project" value="UniProtKB-KW"/>
</dbReference>
<dbReference type="InterPro" id="IPR036388">
    <property type="entry name" value="WH-like_DNA-bd_sf"/>
</dbReference>
<evidence type="ECO:0000256" key="2">
    <source>
        <dbReference type="ARBA" id="ARBA00023125"/>
    </source>
</evidence>
<dbReference type="SUPFAM" id="SSF46785">
    <property type="entry name" value="Winged helix' DNA-binding domain"/>
    <property type="match status" value="1"/>
</dbReference>
<dbReference type="PROSITE" id="PS00894">
    <property type="entry name" value="HTH_DEOR_1"/>
    <property type="match status" value="1"/>
</dbReference>
<proteinExistence type="predicted"/>
<dbReference type="InterPro" id="IPR037171">
    <property type="entry name" value="NagB/RpiA_transferase-like"/>
</dbReference>
<dbReference type="PRINTS" id="PR00037">
    <property type="entry name" value="HTHLACR"/>
</dbReference>
<dbReference type="SMART" id="SM01134">
    <property type="entry name" value="DeoRC"/>
    <property type="match status" value="1"/>
</dbReference>
<evidence type="ECO:0000256" key="3">
    <source>
        <dbReference type="ARBA" id="ARBA00023163"/>
    </source>
</evidence>
<sequence length="250" mass="27471">MLTEERYAAILRILAEKKAVTVQELTRILDASESTVRRDLVALHKSGRLYKVYGGATSIDNNYSSSEEDMKTKRELHTEGKIAIARRAASLVRKNDFVYLDAGTTTLHMIDFLQEPTAVFVTNGMPHAAKLAAKGFKTFILGGRLKSSTEAVIGTEAVNALKVYNFTKGFFGTNGISTGSGFSTPDDSEGLVKRSALERCSHAYVLADCSKFNKIYPITFANISGATIITDLLEDKKYRDYTTVLEGEES</sequence>
<name>A0A848B9S0_9FIRM</name>
<dbReference type="Gene3D" id="1.10.10.10">
    <property type="entry name" value="Winged helix-like DNA-binding domain superfamily/Winged helix DNA-binding domain"/>
    <property type="match status" value="1"/>
</dbReference>
<keyword evidence="3" id="KW-0804">Transcription</keyword>
<gene>
    <name evidence="5" type="ORF">HF878_06805</name>
</gene>
<dbReference type="Proteomes" id="UP000543804">
    <property type="component" value="Unassembled WGS sequence"/>
</dbReference>
<dbReference type="InterPro" id="IPR036390">
    <property type="entry name" value="WH_DNA-bd_sf"/>
</dbReference>
<dbReference type="Pfam" id="PF08220">
    <property type="entry name" value="HTH_DeoR"/>
    <property type="match status" value="1"/>
</dbReference>
<evidence type="ECO:0000313" key="6">
    <source>
        <dbReference type="Proteomes" id="UP000543804"/>
    </source>
</evidence>
<dbReference type="Gene3D" id="3.40.50.1360">
    <property type="match status" value="1"/>
</dbReference>
<dbReference type="PANTHER" id="PTHR30363:SF56">
    <property type="entry name" value="TRANSCRIPTIONAL REGULATOR, DEOR FAMILY"/>
    <property type="match status" value="1"/>
</dbReference>
<dbReference type="InterPro" id="IPR050313">
    <property type="entry name" value="Carb_Metab_HTH_regulators"/>
</dbReference>
<dbReference type="AlphaFoldDB" id="A0A848B9S0"/>
<dbReference type="InterPro" id="IPR018356">
    <property type="entry name" value="Tscrpt_reg_HTH_DeoR_CS"/>
</dbReference>
<dbReference type="SUPFAM" id="SSF100950">
    <property type="entry name" value="NagB/RpiA/CoA transferase-like"/>
    <property type="match status" value="1"/>
</dbReference>
<dbReference type="RefSeq" id="WP_170077581.1">
    <property type="nucleotide sequence ID" value="NZ_JABAFA010000022.1"/>
</dbReference>
<keyword evidence="6" id="KW-1185">Reference proteome</keyword>
<dbReference type="PROSITE" id="PS51000">
    <property type="entry name" value="HTH_DEOR_2"/>
    <property type="match status" value="1"/>
</dbReference>
<dbReference type="EMBL" id="JABAFA010000022">
    <property type="protein sequence ID" value="NMD99182.1"/>
    <property type="molecule type" value="Genomic_DNA"/>
</dbReference>
<dbReference type="InterPro" id="IPR001034">
    <property type="entry name" value="DeoR_HTH"/>
</dbReference>